<evidence type="ECO:0000313" key="1">
    <source>
        <dbReference type="EMBL" id="CAG8668029.1"/>
    </source>
</evidence>
<organism evidence="1 2">
    <name type="scientific">Scutellospora calospora</name>
    <dbReference type="NCBI Taxonomy" id="85575"/>
    <lineage>
        <taxon>Eukaryota</taxon>
        <taxon>Fungi</taxon>
        <taxon>Fungi incertae sedis</taxon>
        <taxon>Mucoromycota</taxon>
        <taxon>Glomeromycotina</taxon>
        <taxon>Glomeromycetes</taxon>
        <taxon>Diversisporales</taxon>
        <taxon>Gigasporaceae</taxon>
        <taxon>Scutellospora</taxon>
    </lineage>
</organism>
<gene>
    <name evidence="1" type="ORF">SCALOS_LOCUS9271</name>
</gene>
<name>A0ACA9NPL0_9GLOM</name>
<evidence type="ECO:0000313" key="2">
    <source>
        <dbReference type="Proteomes" id="UP000789860"/>
    </source>
</evidence>
<sequence>MFVFNQVIDEKDEILYEFFEKNLNQLRYYQDAFKDIEYKNEISVVKMIKLHIKEKYIPNYRMQRCKYKFIKENLNVRKLTKCLKIFKETDDDKFMKYLVDFVEYLDFFLYEDYLNHTKYRQTSLKIPQSFKKCNSLHFSQ</sequence>
<reference evidence="1" key="1">
    <citation type="submission" date="2021-06" db="EMBL/GenBank/DDBJ databases">
        <authorList>
            <person name="Kallberg Y."/>
            <person name="Tangrot J."/>
            <person name="Rosling A."/>
        </authorList>
    </citation>
    <scope>NUCLEOTIDE SEQUENCE</scope>
    <source>
        <strain evidence="1">AU212A</strain>
    </source>
</reference>
<dbReference type="EMBL" id="CAJVPM010027950">
    <property type="protein sequence ID" value="CAG8668029.1"/>
    <property type="molecule type" value="Genomic_DNA"/>
</dbReference>
<accession>A0ACA9NPL0</accession>
<comment type="caution">
    <text evidence="1">The sequence shown here is derived from an EMBL/GenBank/DDBJ whole genome shotgun (WGS) entry which is preliminary data.</text>
</comment>
<keyword evidence="2" id="KW-1185">Reference proteome</keyword>
<feature type="non-terminal residue" evidence="1">
    <location>
        <position position="140"/>
    </location>
</feature>
<protein>
    <submittedName>
        <fullName evidence="1">9280_t:CDS:1</fullName>
    </submittedName>
</protein>
<proteinExistence type="predicted"/>
<dbReference type="Proteomes" id="UP000789860">
    <property type="component" value="Unassembled WGS sequence"/>
</dbReference>